<feature type="region of interest" description="Disordered" evidence="10">
    <location>
        <begin position="518"/>
        <end position="555"/>
    </location>
</feature>
<protein>
    <recommendedName>
        <fullName evidence="2">RBR-type E3 ubiquitin transferase</fullName>
        <ecNumber evidence="2">2.3.2.31</ecNumber>
    </recommendedName>
</protein>
<feature type="compositionally biased region" description="Low complexity" evidence="10">
    <location>
        <begin position="526"/>
        <end position="535"/>
    </location>
</feature>
<feature type="compositionally biased region" description="Polar residues" evidence="10">
    <location>
        <begin position="663"/>
        <end position="674"/>
    </location>
</feature>
<dbReference type="GO" id="GO:0008270">
    <property type="term" value="F:zinc ion binding"/>
    <property type="evidence" value="ECO:0007669"/>
    <property type="project" value="UniProtKB-KW"/>
</dbReference>
<dbReference type="InterPro" id="IPR013083">
    <property type="entry name" value="Znf_RING/FYVE/PHD"/>
</dbReference>
<evidence type="ECO:0000256" key="10">
    <source>
        <dbReference type="SAM" id="MobiDB-lite"/>
    </source>
</evidence>
<keyword evidence="3" id="KW-0808">Transferase</keyword>
<dbReference type="PANTHER" id="PTHR11685">
    <property type="entry name" value="RBR FAMILY RING FINGER AND IBR DOMAIN-CONTAINING"/>
    <property type="match status" value="1"/>
</dbReference>
<dbReference type="PROSITE" id="PS50089">
    <property type="entry name" value="ZF_RING_2"/>
    <property type="match status" value="1"/>
</dbReference>
<evidence type="ECO:0000259" key="12">
    <source>
        <dbReference type="PROSITE" id="PS51873"/>
    </source>
</evidence>
<dbReference type="InterPro" id="IPR044066">
    <property type="entry name" value="TRIAD_supradom"/>
</dbReference>
<evidence type="ECO:0000256" key="4">
    <source>
        <dbReference type="ARBA" id="ARBA00022723"/>
    </source>
</evidence>
<dbReference type="Proteomes" id="UP001488838">
    <property type="component" value="Unassembled WGS sequence"/>
</dbReference>
<evidence type="ECO:0000313" key="13">
    <source>
        <dbReference type="EMBL" id="KAK7818331.1"/>
    </source>
</evidence>
<evidence type="ECO:0000256" key="5">
    <source>
        <dbReference type="ARBA" id="ARBA00022737"/>
    </source>
</evidence>
<evidence type="ECO:0000256" key="9">
    <source>
        <dbReference type="PROSITE-ProRule" id="PRU00175"/>
    </source>
</evidence>
<dbReference type="PROSITE" id="PS51873">
    <property type="entry name" value="TRIAD"/>
    <property type="match status" value="1"/>
</dbReference>
<evidence type="ECO:0000313" key="14">
    <source>
        <dbReference type="Proteomes" id="UP001488838"/>
    </source>
</evidence>
<keyword evidence="5" id="KW-0677">Repeat</keyword>
<feature type="compositionally biased region" description="Polar residues" evidence="10">
    <location>
        <begin position="541"/>
        <end position="555"/>
    </location>
</feature>
<dbReference type="Gene3D" id="1.20.120.1750">
    <property type="match status" value="2"/>
</dbReference>
<feature type="region of interest" description="Disordered" evidence="10">
    <location>
        <begin position="365"/>
        <end position="404"/>
    </location>
</feature>
<dbReference type="Gene3D" id="3.30.40.10">
    <property type="entry name" value="Zinc/RING finger domain, C3HC4 (zinc finger)"/>
    <property type="match status" value="1"/>
</dbReference>
<dbReference type="SUPFAM" id="SSF57850">
    <property type="entry name" value="RING/U-box"/>
    <property type="match status" value="2"/>
</dbReference>
<keyword evidence="4" id="KW-0479">Metal-binding</keyword>
<reference evidence="13 14" key="1">
    <citation type="journal article" date="2023" name="bioRxiv">
        <title>Conserved and derived expression patterns and positive selection on dental genes reveal complex evolutionary context of ever-growing rodent molars.</title>
        <authorList>
            <person name="Calamari Z.T."/>
            <person name="Song A."/>
            <person name="Cohen E."/>
            <person name="Akter M."/>
            <person name="Roy R.D."/>
            <person name="Hallikas O."/>
            <person name="Christensen M.M."/>
            <person name="Li P."/>
            <person name="Marangoni P."/>
            <person name="Jernvall J."/>
            <person name="Klein O.D."/>
        </authorList>
    </citation>
    <scope>NUCLEOTIDE SEQUENCE [LARGE SCALE GENOMIC DNA]</scope>
    <source>
        <strain evidence="13">V071</strain>
    </source>
</reference>
<evidence type="ECO:0000256" key="7">
    <source>
        <dbReference type="ARBA" id="ARBA00022786"/>
    </source>
</evidence>
<feature type="region of interest" description="Disordered" evidence="10">
    <location>
        <begin position="480"/>
        <end position="503"/>
    </location>
</feature>
<keyword evidence="14" id="KW-1185">Reference proteome</keyword>
<feature type="domain" description="RING-type" evidence="12">
    <location>
        <begin position="56"/>
        <end position="235"/>
    </location>
</feature>
<feature type="compositionally biased region" description="Basic and acidic residues" evidence="10">
    <location>
        <begin position="621"/>
        <end position="644"/>
    </location>
</feature>
<dbReference type="CDD" id="cd16774">
    <property type="entry name" value="RING-HC_RBR_ANKIB1"/>
    <property type="match status" value="1"/>
</dbReference>
<dbReference type="EMBL" id="JBBHLL010000088">
    <property type="protein sequence ID" value="KAK7818331.1"/>
    <property type="molecule type" value="Genomic_DNA"/>
</dbReference>
<evidence type="ECO:0000256" key="3">
    <source>
        <dbReference type="ARBA" id="ARBA00022679"/>
    </source>
</evidence>
<keyword evidence="6 9" id="KW-0863">Zinc-finger</keyword>
<dbReference type="InterPro" id="IPR047563">
    <property type="entry name" value="RING-HC_RBR_ANKIB1"/>
</dbReference>
<evidence type="ECO:0000256" key="2">
    <source>
        <dbReference type="ARBA" id="ARBA00012251"/>
    </source>
</evidence>
<feature type="domain" description="RING-type" evidence="11">
    <location>
        <begin position="60"/>
        <end position="106"/>
    </location>
</feature>
<dbReference type="PROSITE" id="PS50330">
    <property type="entry name" value="UIM"/>
    <property type="match status" value="1"/>
</dbReference>
<dbReference type="GO" id="GO:0016567">
    <property type="term" value="P:protein ubiquitination"/>
    <property type="evidence" value="ECO:0007669"/>
    <property type="project" value="InterPro"/>
</dbReference>
<feature type="compositionally biased region" description="Low complexity" evidence="10">
    <location>
        <begin position="30"/>
        <end position="45"/>
    </location>
</feature>
<proteinExistence type="predicted"/>
<comment type="caution">
    <text evidence="13">The sequence shown here is derived from an EMBL/GenBank/DDBJ whole genome shotgun (WGS) entry which is preliminary data.</text>
</comment>
<dbReference type="InterPro" id="IPR031127">
    <property type="entry name" value="E3_UB_ligase_RBR"/>
</dbReference>
<dbReference type="SMART" id="SM00184">
    <property type="entry name" value="RING"/>
    <property type="match status" value="2"/>
</dbReference>
<keyword evidence="7" id="KW-0833">Ubl conjugation pathway</keyword>
<feature type="compositionally biased region" description="Polar residues" evidence="10">
    <location>
        <begin position="1"/>
        <end position="14"/>
    </location>
</feature>
<sequence>MSNPENCCQRSGVQMPTPPPSGYNAWDTLPSPRTPRTTRSSVTSPDEISLSPGDLDTSLCDICMCSISVFEDPVDMPCGHDFCRGCWESFLNLKIQEGEAHNIFCPAYECFQLVPVDIIESVVSKEMDKRYLQECLGEAHEPCDCQTWKNWLQKITEMKPEELVGVSEAYEDAANCLWLLTNSKPCANCKSPIQKNEGCNHMQCAKCKYDFCWICLEEWKKHSSSTAEGGCPDTTFIEDAVHVLLKTRRILKCSYPYGFFLEPKSTKKEIFELMQTDLEMVTEDLAQKVNRPYLRTPRHKIIKAACLVQQKRQEFLASVARGVAPADSPDAPRRSFAGGTWDWEYLGFASPEEYAEFQYRRRHRQQRRRGDMHSLLSNPTDPDEPSESTFDMPEGGSSLRPGASVVSSASMSVLHSSSLRDYSPASHSGNQDSLQALSSLDEDDPNILLAIQLSLQESGLAIDDETREFRNNEASLGAIGTSLPSRLDSVPRSTDRPRAALSSSELLELGDSLMRLGADGDPFSTDSLSSRPLSEPRSDFCPSSSDLDSAGQDPSANDNLLGNIMAWFHDMNPQSIALIPPAAAMEMSAEPQLPCVGAGSEGMRDVRLVPPEDSVSKITGVREGERTQREEKPREENILAREELSQVGDSSNEAVSRGDLSDAASQTPQTSSDWLEQAHLV</sequence>
<feature type="region of interest" description="Disordered" evidence="10">
    <location>
        <begin position="621"/>
        <end position="681"/>
    </location>
</feature>
<dbReference type="InterPro" id="IPR001841">
    <property type="entry name" value="Znf_RING"/>
</dbReference>
<evidence type="ECO:0000259" key="11">
    <source>
        <dbReference type="PROSITE" id="PS50089"/>
    </source>
</evidence>
<evidence type="ECO:0000256" key="8">
    <source>
        <dbReference type="ARBA" id="ARBA00022833"/>
    </source>
</evidence>
<comment type="catalytic activity">
    <reaction evidence="1">
        <text>[E2 ubiquitin-conjugating enzyme]-S-ubiquitinyl-L-cysteine + [acceptor protein]-L-lysine = [E2 ubiquitin-conjugating enzyme]-L-cysteine + [acceptor protein]-N(6)-ubiquitinyl-L-lysine.</text>
        <dbReference type="EC" id="2.3.2.31"/>
    </reaction>
</comment>
<gene>
    <name evidence="13" type="ORF">U0070_018647</name>
</gene>
<dbReference type="EC" id="2.3.2.31" evidence="2"/>
<dbReference type="GO" id="GO:0061630">
    <property type="term" value="F:ubiquitin protein ligase activity"/>
    <property type="evidence" value="ECO:0007669"/>
    <property type="project" value="UniProtKB-EC"/>
</dbReference>
<keyword evidence="8" id="KW-0862">Zinc</keyword>
<dbReference type="SMART" id="SM00647">
    <property type="entry name" value="IBR"/>
    <property type="match status" value="1"/>
</dbReference>
<dbReference type="InterPro" id="IPR002867">
    <property type="entry name" value="IBR_dom"/>
</dbReference>
<dbReference type="InterPro" id="IPR003903">
    <property type="entry name" value="UIM_dom"/>
</dbReference>
<accession>A0AAW0IW27</accession>
<dbReference type="Pfam" id="PF22191">
    <property type="entry name" value="IBR_1"/>
    <property type="match status" value="1"/>
</dbReference>
<organism evidence="13 14">
    <name type="scientific">Myodes glareolus</name>
    <name type="common">Bank vole</name>
    <name type="synonym">Clethrionomys glareolus</name>
    <dbReference type="NCBI Taxonomy" id="447135"/>
    <lineage>
        <taxon>Eukaryota</taxon>
        <taxon>Metazoa</taxon>
        <taxon>Chordata</taxon>
        <taxon>Craniata</taxon>
        <taxon>Vertebrata</taxon>
        <taxon>Euteleostomi</taxon>
        <taxon>Mammalia</taxon>
        <taxon>Eutheria</taxon>
        <taxon>Euarchontoglires</taxon>
        <taxon>Glires</taxon>
        <taxon>Rodentia</taxon>
        <taxon>Myomorpha</taxon>
        <taxon>Muroidea</taxon>
        <taxon>Cricetidae</taxon>
        <taxon>Arvicolinae</taxon>
        <taxon>Myodes</taxon>
    </lineage>
</organism>
<dbReference type="AlphaFoldDB" id="A0AAW0IW27"/>
<evidence type="ECO:0000256" key="6">
    <source>
        <dbReference type="ARBA" id="ARBA00022771"/>
    </source>
</evidence>
<dbReference type="FunFam" id="3.30.40.10:FF:000129">
    <property type="entry name" value="RBR-type E3 ubiquitin transferase"/>
    <property type="match status" value="1"/>
</dbReference>
<evidence type="ECO:0000256" key="1">
    <source>
        <dbReference type="ARBA" id="ARBA00001798"/>
    </source>
</evidence>
<name>A0AAW0IW27_MYOGA</name>
<feature type="region of interest" description="Disordered" evidence="10">
    <location>
        <begin position="1"/>
        <end position="49"/>
    </location>
</feature>